<keyword evidence="7" id="KW-0804">Transcription</keyword>
<evidence type="ECO:0000256" key="4">
    <source>
        <dbReference type="ARBA" id="ARBA00022679"/>
    </source>
</evidence>
<dbReference type="PROSITE" id="PS00900">
    <property type="entry name" value="RNA_POL_PHAGE_1"/>
    <property type="match status" value="1"/>
</dbReference>
<comment type="catalytic activity">
    <reaction evidence="8">
        <text>RNA(n) + a ribonucleoside 5'-triphosphate = RNA(n+1) + diphosphate</text>
        <dbReference type="Rhea" id="RHEA:21248"/>
        <dbReference type="Rhea" id="RHEA-COMP:14527"/>
        <dbReference type="Rhea" id="RHEA-COMP:17342"/>
        <dbReference type="ChEBI" id="CHEBI:33019"/>
        <dbReference type="ChEBI" id="CHEBI:61557"/>
        <dbReference type="ChEBI" id="CHEBI:140395"/>
        <dbReference type="EC" id="2.7.7.6"/>
    </reaction>
</comment>
<dbReference type="EMBL" id="LGRX02016307">
    <property type="protein sequence ID" value="KAK3262316.1"/>
    <property type="molecule type" value="Genomic_DNA"/>
</dbReference>
<evidence type="ECO:0000256" key="7">
    <source>
        <dbReference type="ARBA" id="ARBA00023163"/>
    </source>
</evidence>
<dbReference type="InterPro" id="IPR037159">
    <property type="entry name" value="RNA_POL_N_sf"/>
</dbReference>
<accession>A0AAE0FM13</accession>
<evidence type="ECO:0000256" key="2">
    <source>
        <dbReference type="ARBA" id="ARBA00012418"/>
    </source>
</evidence>
<organism evidence="11 12">
    <name type="scientific">Cymbomonas tetramitiformis</name>
    <dbReference type="NCBI Taxonomy" id="36881"/>
    <lineage>
        <taxon>Eukaryota</taxon>
        <taxon>Viridiplantae</taxon>
        <taxon>Chlorophyta</taxon>
        <taxon>Pyramimonadophyceae</taxon>
        <taxon>Pyramimonadales</taxon>
        <taxon>Pyramimonadaceae</taxon>
        <taxon>Cymbomonas</taxon>
    </lineage>
</organism>
<evidence type="ECO:0000313" key="11">
    <source>
        <dbReference type="EMBL" id="KAK3262316.1"/>
    </source>
</evidence>
<proteinExistence type="inferred from homology"/>
<dbReference type="InterPro" id="IPR029262">
    <property type="entry name" value="RPOL_N"/>
</dbReference>
<dbReference type="EC" id="2.7.7.6" evidence="2"/>
<keyword evidence="12" id="KW-1185">Reference proteome</keyword>
<evidence type="ECO:0000256" key="8">
    <source>
        <dbReference type="ARBA" id="ARBA00048552"/>
    </source>
</evidence>
<dbReference type="PANTHER" id="PTHR10102">
    <property type="entry name" value="DNA-DIRECTED RNA POLYMERASE, MITOCHONDRIAL"/>
    <property type="match status" value="1"/>
</dbReference>
<reference evidence="11 12" key="1">
    <citation type="journal article" date="2015" name="Genome Biol. Evol.">
        <title>Comparative Genomics of a Bacterivorous Green Alga Reveals Evolutionary Causalities and Consequences of Phago-Mixotrophic Mode of Nutrition.</title>
        <authorList>
            <person name="Burns J.A."/>
            <person name="Paasch A."/>
            <person name="Narechania A."/>
            <person name="Kim E."/>
        </authorList>
    </citation>
    <scope>NUCLEOTIDE SEQUENCE [LARGE SCALE GENOMIC DNA]</scope>
    <source>
        <strain evidence="11 12">PLY_AMNH</strain>
    </source>
</reference>
<dbReference type="FunFam" id="1.10.287.280:FF:000001">
    <property type="entry name" value="DNA-directed RNA polymerase"/>
    <property type="match status" value="1"/>
</dbReference>
<evidence type="ECO:0000259" key="10">
    <source>
        <dbReference type="SMART" id="SM01311"/>
    </source>
</evidence>
<name>A0AAE0FM13_9CHLO</name>
<keyword evidence="3" id="KW-0240">DNA-directed RNA polymerase</keyword>
<evidence type="ECO:0000256" key="6">
    <source>
        <dbReference type="ARBA" id="ARBA00022946"/>
    </source>
</evidence>
<sequence>MIRSSGSLRKSLVFLYNNRRIVQWGVELRAPSALSTNTDVLAAKWTGRHFSTDNQDLAKLPAVLQNLGITLHATVERKRREEQRNILEKQIELEYMAVETGVERYHRMARETASRDSGSTLPAAKQLIRKWYEPLALAFKHEQDLVKKGVTATDRRVYGPYLLLLPPEKLAVITLHTVVSALMKGEKEEEVPVFGRLKTVKLVSWLGEIVQAQSSSEVLEKQARLKTPDDSGPVDEQAEKAAKQKLRRQNIVADRLQNITDVRKVKDKARKLLKKVKMHTSPWRKAAVLLVDDDWGLELRQKVGAAVLNIFMTVATVRSEGADVSALVHSYRFKDQPKTASRYGVVEWHPEAAKLLEDAHKDRAVEHPRYMPMLVPPRPWRRYNDGGHLTISSVVMRGAYSRAGPSPAQIAELKKYERGSPDSFQQVYDALNVLGSQRWSINRPVFDVMSALWEKGDRGAAVENEPGMHYPGTMQRDSKRKIRAAGQYNAELHSQRCDFEYKLSVGRLLRDEVFHYPHNIDFRGRAYTMHPHLNHLGADPSRASLQFADPHPLGEHGLYWLFLHLANKYANGVDKYSLPARRDWAEENLAEVLDSAERPMDGRMWWTQAEDPFQCLATCFDIRDALRAPRVEEYRSRLPVHQDGSCNGLQHYAALGRDELGGQARRPVQRRPVQRRPVQRRPVQRRPVQRRPPA</sequence>
<dbReference type="SMART" id="SM01311">
    <property type="entry name" value="RPOL_N"/>
    <property type="match status" value="1"/>
</dbReference>
<dbReference type="GO" id="GO:0034245">
    <property type="term" value="C:mitochondrial DNA-directed RNA polymerase complex"/>
    <property type="evidence" value="ECO:0007669"/>
    <property type="project" value="TreeGrafter"/>
</dbReference>
<feature type="compositionally biased region" description="Basic residues" evidence="9">
    <location>
        <begin position="667"/>
        <end position="694"/>
    </location>
</feature>
<evidence type="ECO:0000256" key="5">
    <source>
        <dbReference type="ARBA" id="ARBA00022695"/>
    </source>
</evidence>
<keyword evidence="4" id="KW-0808">Transferase</keyword>
<dbReference type="Gene3D" id="1.10.1320.10">
    <property type="entry name" value="DNA-directed RNA polymerase, N-terminal domain"/>
    <property type="match status" value="1"/>
</dbReference>
<dbReference type="InterPro" id="IPR046950">
    <property type="entry name" value="DNA-dir_Rpol_C_phage-type"/>
</dbReference>
<evidence type="ECO:0000313" key="12">
    <source>
        <dbReference type="Proteomes" id="UP001190700"/>
    </source>
</evidence>
<dbReference type="GO" id="GO:0006390">
    <property type="term" value="P:mitochondrial transcription"/>
    <property type="evidence" value="ECO:0007669"/>
    <property type="project" value="TreeGrafter"/>
</dbReference>
<dbReference type="AlphaFoldDB" id="A0AAE0FM13"/>
<feature type="region of interest" description="Disordered" evidence="9">
    <location>
        <begin position="658"/>
        <end position="694"/>
    </location>
</feature>
<dbReference type="InterPro" id="IPR043502">
    <property type="entry name" value="DNA/RNA_pol_sf"/>
</dbReference>
<dbReference type="Pfam" id="PF00940">
    <property type="entry name" value="RNA_pol"/>
    <property type="match status" value="1"/>
</dbReference>
<dbReference type="GO" id="GO:0003677">
    <property type="term" value="F:DNA binding"/>
    <property type="evidence" value="ECO:0007669"/>
    <property type="project" value="InterPro"/>
</dbReference>
<dbReference type="Gene3D" id="1.10.287.280">
    <property type="match status" value="1"/>
</dbReference>
<dbReference type="Pfam" id="PF14700">
    <property type="entry name" value="RPOL_N"/>
    <property type="match status" value="1"/>
</dbReference>
<dbReference type="Proteomes" id="UP001190700">
    <property type="component" value="Unassembled WGS sequence"/>
</dbReference>
<feature type="domain" description="DNA-directed RNA polymerase N-terminal" evidence="10">
    <location>
        <begin position="88"/>
        <end position="436"/>
    </location>
</feature>
<evidence type="ECO:0000256" key="3">
    <source>
        <dbReference type="ARBA" id="ARBA00022478"/>
    </source>
</evidence>
<keyword evidence="5" id="KW-0548">Nucleotidyltransferase</keyword>
<comment type="similarity">
    <text evidence="1">Belongs to the phage and mitochondrial RNA polymerase family.</text>
</comment>
<dbReference type="SUPFAM" id="SSF56672">
    <property type="entry name" value="DNA/RNA polymerases"/>
    <property type="match status" value="1"/>
</dbReference>
<comment type="caution">
    <text evidence="11">The sequence shown here is derived from an EMBL/GenBank/DDBJ whole genome shotgun (WGS) entry which is preliminary data.</text>
</comment>
<keyword evidence="6" id="KW-0809">Transit peptide</keyword>
<dbReference type="InterPro" id="IPR002092">
    <property type="entry name" value="DNA-dir_Rpol_phage-type"/>
</dbReference>
<evidence type="ECO:0000256" key="9">
    <source>
        <dbReference type="SAM" id="MobiDB-lite"/>
    </source>
</evidence>
<evidence type="ECO:0000256" key="1">
    <source>
        <dbReference type="ARBA" id="ARBA00009493"/>
    </source>
</evidence>
<dbReference type="PANTHER" id="PTHR10102:SF0">
    <property type="entry name" value="DNA-DIRECTED RNA POLYMERASE, MITOCHONDRIAL"/>
    <property type="match status" value="1"/>
</dbReference>
<gene>
    <name evidence="11" type="ORF">CYMTET_28820</name>
</gene>
<protein>
    <recommendedName>
        <fullName evidence="2">DNA-directed RNA polymerase</fullName>
        <ecNumber evidence="2">2.7.7.6</ecNumber>
    </recommendedName>
</protein>
<dbReference type="GO" id="GO:0003899">
    <property type="term" value="F:DNA-directed RNA polymerase activity"/>
    <property type="evidence" value="ECO:0007669"/>
    <property type="project" value="UniProtKB-EC"/>
</dbReference>